<gene>
    <name evidence="1" type="ORF">QO012_004361</name>
</gene>
<evidence type="ECO:0000313" key="1">
    <source>
        <dbReference type="EMBL" id="MDQ0449838.1"/>
    </source>
</evidence>
<reference evidence="1 2" key="1">
    <citation type="submission" date="2023-07" db="EMBL/GenBank/DDBJ databases">
        <title>Genomic Encyclopedia of Type Strains, Phase IV (KMG-IV): sequencing the most valuable type-strain genomes for metagenomic binning, comparative biology and taxonomic classification.</title>
        <authorList>
            <person name="Goeker M."/>
        </authorList>
    </citation>
    <scope>NUCLEOTIDE SEQUENCE [LARGE SCALE GENOMIC DNA]</scope>
    <source>
        <strain evidence="1 2">DSM 19013</strain>
    </source>
</reference>
<sequence>MQDEPHDAQFDDEHAAQPIVMGGGAFHAGSFGRGA</sequence>
<evidence type="ECO:0000313" key="2">
    <source>
        <dbReference type="Proteomes" id="UP001231124"/>
    </source>
</evidence>
<proteinExistence type="predicted"/>
<dbReference type="Proteomes" id="UP001231124">
    <property type="component" value="Unassembled WGS sequence"/>
</dbReference>
<protein>
    <submittedName>
        <fullName evidence="1">Uncharacterized protein</fullName>
    </submittedName>
</protein>
<dbReference type="EMBL" id="JAUSVP010000018">
    <property type="protein sequence ID" value="MDQ0449838.1"/>
    <property type="molecule type" value="Genomic_DNA"/>
</dbReference>
<accession>A0ABU0I5E9</accession>
<name>A0ABU0I5E9_9HYPH</name>
<keyword evidence="2" id="KW-1185">Reference proteome</keyword>
<organism evidence="1 2">
    <name type="scientific">Methylobacterium aerolatum</name>
    <dbReference type="NCBI Taxonomy" id="418708"/>
    <lineage>
        <taxon>Bacteria</taxon>
        <taxon>Pseudomonadati</taxon>
        <taxon>Pseudomonadota</taxon>
        <taxon>Alphaproteobacteria</taxon>
        <taxon>Hyphomicrobiales</taxon>
        <taxon>Methylobacteriaceae</taxon>
        <taxon>Methylobacterium</taxon>
    </lineage>
</organism>
<comment type="caution">
    <text evidence="1">The sequence shown here is derived from an EMBL/GenBank/DDBJ whole genome shotgun (WGS) entry which is preliminary data.</text>
</comment>